<dbReference type="SUPFAM" id="SSF89392">
    <property type="entry name" value="Prokaryotic lipoproteins and lipoprotein localization factors"/>
    <property type="match status" value="1"/>
</dbReference>
<gene>
    <name evidence="13" type="primary">lolB</name>
    <name evidence="15" type="ORF">ABB29_15715</name>
</gene>
<dbReference type="OrthoDB" id="9797618at2"/>
<evidence type="ECO:0000256" key="6">
    <source>
        <dbReference type="ARBA" id="ARBA00022729"/>
    </source>
</evidence>
<evidence type="ECO:0000256" key="4">
    <source>
        <dbReference type="ARBA" id="ARBA00016202"/>
    </source>
</evidence>
<dbReference type="Proteomes" id="UP000052052">
    <property type="component" value="Unassembled WGS sequence"/>
</dbReference>
<reference evidence="15 16" key="1">
    <citation type="submission" date="2015-05" db="EMBL/GenBank/DDBJ databases">
        <title>Genome sequencing and analysis of members of genus Stenotrophomonas.</title>
        <authorList>
            <person name="Patil P.P."/>
            <person name="Midha S."/>
            <person name="Patil P.B."/>
        </authorList>
    </citation>
    <scope>NUCLEOTIDE SEQUENCE [LARGE SCALE GENOMIC DNA]</scope>
    <source>
        <strain evidence="15 16">DSM 21858</strain>
    </source>
</reference>
<feature type="signal peptide" evidence="14">
    <location>
        <begin position="1"/>
        <end position="22"/>
    </location>
</feature>
<sequence>MKTWHVLPALVLLGLLAGCASRGPSVAGQASLTDPQALAAAQAGQATRSAWLRTHPQWSFQGRVAISQNGKGGNGRMDWQQDGDSYQVSLSAPITRQSWQLHVDPQGARLLGLEGGERSGPDAAALLQAATGWQVPVQALSDWARGMAAEGMAGESRYNLQGQLQHLQQQGWQVDYAEWLAPQGDQPAMPRRIEAARGEAKVRLIIDQWSLEAGP</sequence>
<keyword evidence="6 13" id="KW-0732">Signal</keyword>
<name>A0A0R0CNK5_9GAMM</name>
<dbReference type="AlphaFoldDB" id="A0A0R0CNK5"/>
<keyword evidence="5 13" id="KW-0813">Transport</keyword>
<evidence type="ECO:0000256" key="12">
    <source>
        <dbReference type="ARBA" id="ARBA00023288"/>
    </source>
</evidence>
<evidence type="ECO:0000313" key="16">
    <source>
        <dbReference type="Proteomes" id="UP000052052"/>
    </source>
</evidence>
<keyword evidence="11 13" id="KW-0998">Cell outer membrane</keyword>
<dbReference type="RefSeq" id="WP_057660818.1">
    <property type="nucleotide sequence ID" value="NZ_LDJL01000023.1"/>
</dbReference>
<dbReference type="GO" id="GO:0015031">
    <property type="term" value="P:protein transport"/>
    <property type="evidence" value="ECO:0007669"/>
    <property type="project" value="UniProtKB-KW"/>
</dbReference>
<dbReference type="Gene3D" id="2.50.20.10">
    <property type="entry name" value="Lipoprotein localisation LolA/LolB/LppX"/>
    <property type="match status" value="1"/>
</dbReference>
<comment type="subunit">
    <text evidence="3 13">Monomer.</text>
</comment>
<dbReference type="PROSITE" id="PS51257">
    <property type="entry name" value="PROKAR_LIPOPROTEIN"/>
    <property type="match status" value="1"/>
</dbReference>
<evidence type="ECO:0000256" key="5">
    <source>
        <dbReference type="ARBA" id="ARBA00022448"/>
    </source>
</evidence>
<dbReference type="NCBIfam" id="TIGR00548">
    <property type="entry name" value="lolB"/>
    <property type="match status" value="1"/>
</dbReference>
<evidence type="ECO:0000256" key="7">
    <source>
        <dbReference type="ARBA" id="ARBA00022927"/>
    </source>
</evidence>
<keyword evidence="10 13" id="KW-0143">Chaperone</keyword>
<comment type="caution">
    <text evidence="15">The sequence shown here is derived from an EMBL/GenBank/DDBJ whole genome shotgun (WGS) entry which is preliminary data.</text>
</comment>
<comment type="subcellular location">
    <subcellularLocation>
        <location evidence="1 13">Cell outer membrane</location>
        <topology evidence="1 13">Lipid-anchor</topology>
    </subcellularLocation>
</comment>
<evidence type="ECO:0000256" key="11">
    <source>
        <dbReference type="ARBA" id="ARBA00023237"/>
    </source>
</evidence>
<keyword evidence="7 13" id="KW-0653">Protein transport</keyword>
<feature type="chain" id="PRO_5008852974" description="Outer-membrane lipoprotein LolB" evidence="14">
    <location>
        <begin position="23"/>
        <end position="215"/>
    </location>
</feature>
<evidence type="ECO:0000256" key="14">
    <source>
        <dbReference type="SAM" id="SignalP"/>
    </source>
</evidence>
<dbReference type="GO" id="GO:0044874">
    <property type="term" value="P:lipoprotein localization to outer membrane"/>
    <property type="evidence" value="ECO:0007669"/>
    <property type="project" value="UniProtKB-UniRule"/>
</dbReference>
<evidence type="ECO:0000256" key="8">
    <source>
        <dbReference type="ARBA" id="ARBA00023136"/>
    </source>
</evidence>
<organism evidence="15 16">
    <name type="scientific">Pseudoxanthomonas dokdonensis</name>
    <dbReference type="NCBI Taxonomy" id="344882"/>
    <lineage>
        <taxon>Bacteria</taxon>
        <taxon>Pseudomonadati</taxon>
        <taxon>Pseudomonadota</taxon>
        <taxon>Gammaproteobacteria</taxon>
        <taxon>Lysobacterales</taxon>
        <taxon>Lysobacteraceae</taxon>
        <taxon>Pseudoxanthomonas</taxon>
    </lineage>
</organism>
<evidence type="ECO:0000256" key="13">
    <source>
        <dbReference type="HAMAP-Rule" id="MF_00233"/>
    </source>
</evidence>
<dbReference type="InterPro" id="IPR004565">
    <property type="entry name" value="OM_lipoprot_LolB"/>
</dbReference>
<dbReference type="CDD" id="cd16326">
    <property type="entry name" value="LolB"/>
    <property type="match status" value="1"/>
</dbReference>
<evidence type="ECO:0000256" key="2">
    <source>
        <dbReference type="ARBA" id="ARBA00009696"/>
    </source>
</evidence>
<evidence type="ECO:0000256" key="1">
    <source>
        <dbReference type="ARBA" id="ARBA00004459"/>
    </source>
</evidence>
<dbReference type="EMBL" id="LDJL01000023">
    <property type="protein sequence ID" value="KRG67374.1"/>
    <property type="molecule type" value="Genomic_DNA"/>
</dbReference>
<comment type="function">
    <text evidence="13">Plays a critical role in the incorporation of lipoproteins in the outer membrane after they are released by the LolA protein.</text>
</comment>
<dbReference type="HAMAP" id="MF_00233">
    <property type="entry name" value="LolB"/>
    <property type="match status" value="1"/>
</dbReference>
<keyword evidence="8 13" id="KW-0472">Membrane</keyword>
<evidence type="ECO:0000256" key="10">
    <source>
        <dbReference type="ARBA" id="ARBA00023186"/>
    </source>
</evidence>
<dbReference type="GO" id="GO:0009279">
    <property type="term" value="C:cell outer membrane"/>
    <property type="evidence" value="ECO:0007669"/>
    <property type="project" value="UniProtKB-SubCell"/>
</dbReference>
<dbReference type="Pfam" id="PF03550">
    <property type="entry name" value="LolB"/>
    <property type="match status" value="1"/>
</dbReference>
<proteinExistence type="inferred from homology"/>
<evidence type="ECO:0000256" key="9">
    <source>
        <dbReference type="ARBA" id="ARBA00023139"/>
    </source>
</evidence>
<dbReference type="STRING" id="344882.ABB29_15715"/>
<comment type="similarity">
    <text evidence="2 13">Belongs to the LolB family.</text>
</comment>
<keyword evidence="9 13" id="KW-0564">Palmitate</keyword>
<dbReference type="InterPro" id="IPR029046">
    <property type="entry name" value="LolA/LolB/LppX"/>
</dbReference>
<evidence type="ECO:0000256" key="3">
    <source>
        <dbReference type="ARBA" id="ARBA00011245"/>
    </source>
</evidence>
<keyword evidence="16" id="KW-1185">Reference proteome</keyword>
<protein>
    <recommendedName>
        <fullName evidence="4 13">Outer-membrane lipoprotein LolB</fullName>
    </recommendedName>
</protein>
<accession>A0A0R0CNK5</accession>
<dbReference type="PATRIC" id="fig|344882.3.peg.1878"/>
<keyword evidence="12 13" id="KW-0449">Lipoprotein</keyword>
<evidence type="ECO:0000313" key="15">
    <source>
        <dbReference type="EMBL" id="KRG67374.1"/>
    </source>
</evidence>